<feature type="binding site" evidence="8">
    <location>
        <position position="100"/>
    </location>
    <ligand>
        <name>Mg(2+)</name>
        <dbReference type="ChEBI" id="CHEBI:18420"/>
    </ligand>
</feature>
<keyword evidence="2 8" id="KW-1277">Toxin-antitoxin system</keyword>
<dbReference type="InterPro" id="IPR022907">
    <property type="entry name" value="VapC_family"/>
</dbReference>
<dbReference type="EC" id="3.1.-.-" evidence="8"/>
<keyword evidence="8" id="KW-0800">Toxin</keyword>
<dbReference type="Proteomes" id="UP000277498">
    <property type="component" value="Unassembled WGS sequence"/>
</dbReference>
<feature type="domain" description="PIN" evidence="9">
    <location>
        <begin position="2"/>
        <end position="123"/>
    </location>
</feature>
<dbReference type="Pfam" id="PF01850">
    <property type="entry name" value="PIN"/>
    <property type="match status" value="1"/>
</dbReference>
<evidence type="ECO:0000256" key="6">
    <source>
        <dbReference type="ARBA" id="ARBA00022842"/>
    </source>
</evidence>
<evidence type="ECO:0000256" key="5">
    <source>
        <dbReference type="ARBA" id="ARBA00022801"/>
    </source>
</evidence>
<dbReference type="InterPro" id="IPR029060">
    <property type="entry name" value="PIN-like_dom_sf"/>
</dbReference>
<keyword evidence="6 8" id="KW-0460">Magnesium</keyword>
<accession>A0A3P5XWW4</accession>
<evidence type="ECO:0000256" key="2">
    <source>
        <dbReference type="ARBA" id="ARBA00022649"/>
    </source>
</evidence>
<dbReference type="GO" id="GO:0090729">
    <property type="term" value="F:toxin activity"/>
    <property type="evidence" value="ECO:0007669"/>
    <property type="project" value="UniProtKB-KW"/>
</dbReference>
<gene>
    <name evidence="10" type="primary">fitB_2</name>
    <name evidence="8" type="synonym">vapC</name>
    <name evidence="10" type="ORF">XINFAN_03978</name>
</gene>
<dbReference type="AlphaFoldDB" id="A0A3P5XWW4"/>
<dbReference type="RefSeq" id="WP_124088651.1">
    <property type="nucleotide sequence ID" value="NZ_UXAW01000120.1"/>
</dbReference>
<keyword evidence="4 8" id="KW-0479">Metal-binding</keyword>
<dbReference type="EMBL" id="UXAW01000120">
    <property type="protein sequence ID" value="VDC33668.1"/>
    <property type="molecule type" value="Genomic_DNA"/>
</dbReference>
<protein>
    <recommendedName>
        <fullName evidence="8">Ribonuclease VapC</fullName>
        <shortName evidence="8">RNase VapC</shortName>
        <ecNumber evidence="8">3.1.-.-</ecNumber>
    </recommendedName>
    <alternativeName>
        <fullName evidence="8">Toxin VapC</fullName>
    </alternativeName>
</protein>
<dbReference type="GO" id="GO:0000287">
    <property type="term" value="F:magnesium ion binding"/>
    <property type="evidence" value="ECO:0007669"/>
    <property type="project" value="UniProtKB-UniRule"/>
</dbReference>
<keyword evidence="5 8" id="KW-0378">Hydrolase</keyword>
<comment type="similarity">
    <text evidence="7 8">Belongs to the PINc/VapC protein family.</text>
</comment>
<keyword evidence="3 8" id="KW-0540">Nuclease</keyword>
<dbReference type="OrthoDB" id="9804823at2"/>
<evidence type="ECO:0000313" key="11">
    <source>
        <dbReference type="Proteomes" id="UP000277498"/>
    </source>
</evidence>
<dbReference type="GO" id="GO:0016787">
    <property type="term" value="F:hydrolase activity"/>
    <property type="evidence" value="ECO:0007669"/>
    <property type="project" value="UniProtKB-KW"/>
</dbReference>
<evidence type="ECO:0000256" key="7">
    <source>
        <dbReference type="ARBA" id="ARBA00038093"/>
    </source>
</evidence>
<dbReference type="InterPro" id="IPR002716">
    <property type="entry name" value="PIN_dom"/>
</dbReference>
<sequence>MYILDTNVISAVRRPDRAPQVAAWLRARNEAELFLSVITLGEIERGIRAQERINPVFAADLRAWVDRTVRLFSDRILPFGADDARIWGRLSQDIGNSGADLMIAATALAHDAVVVTGNEDDFRPTGARLENPFRA</sequence>
<dbReference type="Gene3D" id="3.40.50.1010">
    <property type="entry name" value="5'-nuclease"/>
    <property type="match status" value="1"/>
</dbReference>
<proteinExistence type="inferred from homology"/>
<evidence type="ECO:0000256" key="1">
    <source>
        <dbReference type="ARBA" id="ARBA00001946"/>
    </source>
</evidence>
<dbReference type="SUPFAM" id="SSF88723">
    <property type="entry name" value="PIN domain-like"/>
    <property type="match status" value="1"/>
</dbReference>
<evidence type="ECO:0000256" key="8">
    <source>
        <dbReference type="HAMAP-Rule" id="MF_00265"/>
    </source>
</evidence>
<evidence type="ECO:0000259" key="9">
    <source>
        <dbReference type="Pfam" id="PF01850"/>
    </source>
</evidence>
<reference evidence="10 11" key="1">
    <citation type="submission" date="2018-11" db="EMBL/GenBank/DDBJ databases">
        <authorList>
            <person name="Criscuolo A."/>
        </authorList>
    </citation>
    <scope>NUCLEOTIDE SEQUENCE [LARGE SCALE GENOMIC DNA]</scope>
    <source>
        <strain evidence="10">ACIP111625</strain>
    </source>
</reference>
<dbReference type="GO" id="GO:0004540">
    <property type="term" value="F:RNA nuclease activity"/>
    <property type="evidence" value="ECO:0007669"/>
    <property type="project" value="InterPro"/>
</dbReference>
<dbReference type="HAMAP" id="MF_00265">
    <property type="entry name" value="VapC_Nob1"/>
    <property type="match status" value="1"/>
</dbReference>
<dbReference type="CDD" id="cd18746">
    <property type="entry name" value="PIN_VapC4-5_FitB-like"/>
    <property type="match status" value="1"/>
</dbReference>
<comment type="function">
    <text evidence="8">Toxic component of a toxin-antitoxin (TA) system. An RNase.</text>
</comment>
<name>A0A3P5XWW4_9RHOB</name>
<dbReference type="PANTHER" id="PTHR33653:SF1">
    <property type="entry name" value="RIBONUCLEASE VAPC2"/>
    <property type="match status" value="1"/>
</dbReference>
<dbReference type="PANTHER" id="PTHR33653">
    <property type="entry name" value="RIBONUCLEASE VAPC2"/>
    <property type="match status" value="1"/>
</dbReference>
<evidence type="ECO:0000256" key="3">
    <source>
        <dbReference type="ARBA" id="ARBA00022722"/>
    </source>
</evidence>
<feature type="binding site" evidence="8">
    <location>
        <position position="5"/>
    </location>
    <ligand>
        <name>Mg(2+)</name>
        <dbReference type="ChEBI" id="CHEBI:18420"/>
    </ligand>
</feature>
<dbReference type="InterPro" id="IPR050556">
    <property type="entry name" value="Type_II_TA_system_RNase"/>
</dbReference>
<evidence type="ECO:0000256" key="4">
    <source>
        <dbReference type="ARBA" id="ARBA00022723"/>
    </source>
</evidence>
<evidence type="ECO:0000313" key="10">
    <source>
        <dbReference type="EMBL" id="VDC33668.1"/>
    </source>
</evidence>
<comment type="cofactor">
    <cofactor evidence="1 8">
        <name>Mg(2+)</name>
        <dbReference type="ChEBI" id="CHEBI:18420"/>
    </cofactor>
</comment>
<organism evidence="10 11">
    <name type="scientific">Pseudogemmobacter humi</name>
    <dbReference type="NCBI Taxonomy" id="2483812"/>
    <lineage>
        <taxon>Bacteria</taxon>
        <taxon>Pseudomonadati</taxon>
        <taxon>Pseudomonadota</taxon>
        <taxon>Alphaproteobacteria</taxon>
        <taxon>Rhodobacterales</taxon>
        <taxon>Paracoccaceae</taxon>
        <taxon>Pseudogemmobacter</taxon>
    </lineage>
</organism>
<keyword evidence="11" id="KW-1185">Reference proteome</keyword>